<organism evidence="1 2">
    <name type="scientific">Mesorhizobium plurifarium</name>
    <dbReference type="NCBI Taxonomy" id="69974"/>
    <lineage>
        <taxon>Bacteria</taxon>
        <taxon>Pseudomonadati</taxon>
        <taxon>Pseudomonadota</taxon>
        <taxon>Alphaproteobacteria</taxon>
        <taxon>Hyphomicrobiales</taxon>
        <taxon>Phyllobacteriaceae</taxon>
        <taxon>Mesorhizobium</taxon>
    </lineage>
</organism>
<evidence type="ECO:0000313" key="1">
    <source>
        <dbReference type="EMBL" id="CDX57448.1"/>
    </source>
</evidence>
<reference evidence="2" key="1">
    <citation type="submission" date="2014-08" db="EMBL/GenBank/DDBJ databases">
        <authorList>
            <person name="Edwards T."/>
        </authorList>
    </citation>
    <scope>NUCLEOTIDE SEQUENCE [LARGE SCALE GENOMIC DNA]</scope>
</reference>
<dbReference type="EMBL" id="CCND01000015">
    <property type="protein sequence ID" value="CDX57448.1"/>
    <property type="molecule type" value="Genomic_DNA"/>
</dbReference>
<protein>
    <submittedName>
        <fullName evidence="1">Uncharacterized protein</fullName>
    </submittedName>
</protein>
<proteinExistence type="predicted"/>
<sequence length="164" mass="18156">MAWPLMSDHLSEITQVNSLAANWGSRHWLTGSSKGIGWVYDLTFDFSASDTSSSSSTNHCKRLFGECLQADPILFVAKIGDGPLLHVFGFVARTVIGSERLPLLVLDRGNFTRLIGVWGRAIDRLHDLDQRDAHLAKLQQTRRSSRLAYSASPAGPVKPRQLLL</sequence>
<gene>
    <name evidence="1" type="ORF">MPL1032_220006</name>
</gene>
<evidence type="ECO:0000313" key="2">
    <source>
        <dbReference type="Proteomes" id="UP000182888"/>
    </source>
</evidence>
<accession>A0A0K2VZG8</accession>
<dbReference type="AlphaFoldDB" id="A0A0K2VZG8"/>
<dbReference type="Proteomes" id="UP000182888">
    <property type="component" value="Unassembled WGS sequence"/>
</dbReference>
<name>A0A0K2VZG8_MESPL</name>